<keyword evidence="5" id="KW-0812">Transmembrane</keyword>
<proteinExistence type="inferred from homology"/>
<evidence type="ECO:0000256" key="3">
    <source>
        <dbReference type="ARBA" id="ARBA00018691"/>
    </source>
</evidence>
<comment type="subcellular location">
    <subcellularLocation>
        <location evidence="1">Golgi apparatus membrane</location>
        <topology evidence="1">Single-pass type IV membrane protein</topology>
    </subcellularLocation>
</comment>
<keyword evidence="6" id="KW-1133">Transmembrane helix</keyword>
<evidence type="ECO:0000256" key="11">
    <source>
        <dbReference type="SAM" id="MobiDB-lite"/>
    </source>
</evidence>
<dbReference type="AlphaFoldDB" id="A0A1R0GUA3"/>
<keyword evidence="9" id="KW-0472">Membrane</keyword>
<dbReference type="InterPro" id="IPR057476">
    <property type="entry name" value="Cux_N"/>
</dbReference>
<gene>
    <name evidence="14" type="ORF">AYI68_g5422</name>
</gene>
<dbReference type="OrthoDB" id="10257567at2759"/>
<name>A0A1R0GUA3_9FUNG</name>
<reference evidence="14 15" key="1">
    <citation type="journal article" date="2016" name="Mol. Biol. Evol.">
        <title>Genome-Wide Survey of Gut Fungi (Harpellales) Reveals the First Horizontally Transferred Ubiquitin Gene from a Mosquito Host.</title>
        <authorList>
            <person name="Wang Y."/>
            <person name="White M.M."/>
            <person name="Kvist S."/>
            <person name="Moncalvo J.M."/>
        </authorList>
    </citation>
    <scope>NUCLEOTIDE SEQUENCE [LARGE SCALE GENOMIC DNA]</scope>
    <source>
        <strain evidence="14 15">ALG-7-W6</strain>
    </source>
</reference>
<evidence type="ECO:0000256" key="7">
    <source>
        <dbReference type="ARBA" id="ARBA00023034"/>
    </source>
</evidence>
<feature type="domain" description="Cux N-terminal" evidence="13">
    <location>
        <begin position="8"/>
        <end position="115"/>
    </location>
</feature>
<organism evidence="14 15">
    <name type="scientific">Smittium mucronatum</name>
    <dbReference type="NCBI Taxonomy" id="133383"/>
    <lineage>
        <taxon>Eukaryota</taxon>
        <taxon>Fungi</taxon>
        <taxon>Fungi incertae sedis</taxon>
        <taxon>Zoopagomycota</taxon>
        <taxon>Kickxellomycotina</taxon>
        <taxon>Harpellomycetes</taxon>
        <taxon>Harpellales</taxon>
        <taxon>Legeriomycetaceae</taxon>
        <taxon>Smittium</taxon>
    </lineage>
</organism>
<evidence type="ECO:0000256" key="4">
    <source>
        <dbReference type="ARBA" id="ARBA00022448"/>
    </source>
</evidence>
<keyword evidence="4" id="KW-0813">Transport</keyword>
<evidence type="ECO:0000313" key="15">
    <source>
        <dbReference type="Proteomes" id="UP000187455"/>
    </source>
</evidence>
<evidence type="ECO:0000259" key="12">
    <source>
        <dbReference type="Pfam" id="PF08172"/>
    </source>
</evidence>
<evidence type="ECO:0000256" key="8">
    <source>
        <dbReference type="ARBA" id="ARBA00023054"/>
    </source>
</evidence>
<feature type="region of interest" description="Disordered" evidence="11">
    <location>
        <begin position="392"/>
        <end position="416"/>
    </location>
</feature>
<evidence type="ECO:0000259" key="13">
    <source>
        <dbReference type="Pfam" id="PF25398"/>
    </source>
</evidence>
<accession>A0A1R0GUA3</accession>
<sequence length="439" mass="49614">MEGIVTNDEISVALDSWKDVGLTKLLLKYGDNLETILENQKESVKCRRDLAEKTKDFRRQNEALNTPEIKALLKAYQNEIDNLSKKMKYSENTFIGLFKILNEAPDPEPFLSRLSMEELVNERVEIRENELKEEASSLIQYLKNREKDLQQQLSETTQNLELLRDNHNMTQAELLELSQNKDRDLTVRVAELDIVQAELERANSKLISLSNENNSFKAEIKALKEGVGASSIVLDLQNRLKNQEEEISRLVSEVDNSMQEHALNESLFSKKTSDLESALNSKSVEFSGGWGADEDSIEGNSKSSEPQLEKMLIKKNQNLQNLLTDTKNELSDTKDQLKEVNSKFLKLESDLNDKSNLIIRLEQDLISVGSEGSRIARSSDSIKASSEDVAEKLSSDNLTSVPNGISNSGKSKTPDSAILSVITGQRDRFRQRNFELEEV</sequence>
<dbReference type="PANTHER" id="PTHR14043:SF2">
    <property type="entry name" value="HOMEOBOX PROTEIN CUT"/>
    <property type="match status" value="1"/>
</dbReference>
<keyword evidence="7" id="KW-0333">Golgi apparatus</keyword>
<keyword evidence="15" id="KW-1185">Reference proteome</keyword>
<feature type="domain" description="CASP C-terminal" evidence="12">
    <location>
        <begin position="339"/>
        <end position="438"/>
    </location>
</feature>
<dbReference type="Pfam" id="PF25398">
    <property type="entry name" value="CUX1_N"/>
    <property type="match status" value="1"/>
</dbReference>
<evidence type="ECO:0000256" key="9">
    <source>
        <dbReference type="ARBA" id="ARBA00023136"/>
    </source>
</evidence>
<feature type="compositionally biased region" description="Polar residues" evidence="11">
    <location>
        <begin position="395"/>
        <end position="411"/>
    </location>
</feature>
<evidence type="ECO:0000313" key="14">
    <source>
        <dbReference type="EMBL" id="OLY80482.1"/>
    </source>
</evidence>
<comment type="caution">
    <text evidence="14">The sequence shown here is derived from an EMBL/GenBank/DDBJ whole genome shotgun (WGS) entry which is preliminary data.</text>
</comment>
<evidence type="ECO:0000256" key="2">
    <source>
        <dbReference type="ARBA" id="ARBA00006415"/>
    </source>
</evidence>
<protein>
    <recommendedName>
        <fullName evidence="3">Protein CASP</fullName>
    </recommendedName>
</protein>
<evidence type="ECO:0000256" key="1">
    <source>
        <dbReference type="ARBA" id="ARBA00004409"/>
    </source>
</evidence>
<feature type="coiled-coil region" evidence="10">
    <location>
        <begin position="132"/>
        <end position="260"/>
    </location>
</feature>
<dbReference type="PANTHER" id="PTHR14043">
    <property type="entry name" value="CCAAT DISPLACEMENT PROTEIN-RELATED"/>
    <property type="match status" value="1"/>
</dbReference>
<comment type="similarity">
    <text evidence="2">Belongs to the CASP family.</text>
</comment>
<dbReference type="Proteomes" id="UP000187455">
    <property type="component" value="Unassembled WGS sequence"/>
</dbReference>
<evidence type="ECO:0000256" key="6">
    <source>
        <dbReference type="ARBA" id="ARBA00022989"/>
    </source>
</evidence>
<dbReference type="GO" id="GO:0006891">
    <property type="term" value="P:intra-Golgi vesicle-mediated transport"/>
    <property type="evidence" value="ECO:0007669"/>
    <property type="project" value="InterPro"/>
</dbReference>
<evidence type="ECO:0000256" key="10">
    <source>
        <dbReference type="SAM" id="Coils"/>
    </source>
</evidence>
<keyword evidence="8 10" id="KW-0175">Coiled coil</keyword>
<dbReference type="Pfam" id="PF08172">
    <property type="entry name" value="CASP_C"/>
    <property type="match status" value="1"/>
</dbReference>
<dbReference type="EMBL" id="LSSL01003434">
    <property type="protein sequence ID" value="OLY80482.1"/>
    <property type="molecule type" value="Genomic_DNA"/>
</dbReference>
<dbReference type="GO" id="GO:0000139">
    <property type="term" value="C:Golgi membrane"/>
    <property type="evidence" value="ECO:0007669"/>
    <property type="project" value="UniProtKB-SubCell"/>
</dbReference>
<evidence type="ECO:0000256" key="5">
    <source>
        <dbReference type="ARBA" id="ARBA00022692"/>
    </source>
</evidence>
<feature type="coiled-coil region" evidence="10">
    <location>
        <begin position="309"/>
        <end position="350"/>
    </location>
</feature>
<dbReference type="InterPro" id="IPR012955">
    <property type="entry name" value="CASP_C"/>
</dbReference>
<dbReference type="STRING" id="133383.A0A1R0GUA3"/>